<dbReference type="EMBL" id="MGEA01000094">
    <property type="protein sequence ID" value="OGL72497.1"/>
    <property type="molecule type" value="Genomic_DNA"/>
</dbReference>
<comment type="subunit">
    <text evidence="7">Part of the 50S ribosomal subunit; part of the 5S rRNA/L5/L18/L25 subcomplex. Contacts the 5S and 23S rRNAs.</text>
</comment>
<name>A0A1F7U469_9BACT</name>
<evidence type="ECO:0000256" key="6">
    <source>
        <dbReference type="ARBA" id="ARBA00035197"/>
    </source>
</evidence>
<keyword evidence="4 7" id="KW-0689">Ribosomal protein</keyword>
<evidence type="ECO:0000313" key="10">
    <source>
        <dbReference type="Proteomes" id="UP000177088"/>
    </source>
</evidence>
<dbReference type="NCBIfam" id="TIGR00060">
    <property type="entry name" value="L18_bact"/>
    <property type="match status" value="1"/>
</dbReference>
<evidence type="ECO:0000256" key="4">
    <source>
        <dbReference type="ARBA" id="ARBA00022980"/>
    </source>
</evidence>
<dbReference type="InterPro" id="IPR057268">
    <property type="entry name" value="Ribosomal_L18"/>
</dbReference>
<protein>
    <recommendedName>
        <fullName evidence="6 7">Large ribosomal subunit protein uL18</fullName>
    </recommendedName>
</protein>
<evidence type="ECO:0000256" key="8">
    <source>
        <dbReference type="SAM" id="MobiDB-lite"/>
    </source>
</evidence>
<evidence type="ECO:0000256" key="3">
    <source>
        <dbReference type="ARBA" id="ARBA00022884"/>
    </source>
</evidence>
<accession>A0A1F7U469</accession>
<proteinExistence type="inferred from homology"/>
<dbReference type="GO" id="GO:1990904">
    <property type="term" value="C:ribonucleoprotein complex"/>
    <property type="evidence" value="ECO:0007669"/>
    <property type="project" value="UniProtKB-KW"/>
</dbReference>
<comment type="function">
    <text evidence="7">This is one of the proteins that bind and probably mediate the attachment of the 5S RNA into the large ribosomal subunit, where it forms part of the central protuberance.</text>
</comment>
<dbReference type="GO" id="GO:0008097">
    <property type="term" value="F:5S rRNA binding"/>
    <property type="evidence" value="ECO:0007669"/>
    <property type="project" value="TreeGrafter"/>
</dbReference>
<dbReference type="GO" id="GO:0003735">
    <property type="term" value="F:structural constituent of ribosome"/>
    <property type="evidence" value="ECO:0007669"/>
    <property type="project" value="InterPro"/>
</dbReference>
<dbReference type="SUPFAM" id="SSF53137">
    <property type="entry name" value="Translational machinery components"/>
    <property type="match status" value="1"/>
</dbReference>
<organism evidence="9 10">
    <name type="scientific">Candidatus Uhrbacteria bacterium RIFCSPHIGHO2_02_FULL_60_10</name>
    <dbReference type="NCBI Taxonomy" id="1802392"/>
    <lineage>
        <taxon>Bacteria</taxon>
        <taxon>Candidatus Uhriibacteriota</taxon>
    </lineage>
</organism>
<evidence type="ECO:0000256" key="2">
    <source>
        <dbReference type="ARBA" id="ARBA00022730"/>
    </source>
</evidence>
<dbReference type="InterPro" id="IPR004389">
    <property type="entry name" value="Ribosomal_uL18_bac-type"/>
</dbReference>
<dbReference type="InterPro" id="IPR005484">
    <property type="entry name" value="Ribosomal_uL18_bac/plant/anim"/>
</dbReference>
<comment type="caution">
    <text evidence="9">The sequence shown here is derived from an EMBL/GenBank/DDBJ whole genome shotgun (WGS) entry which is preliminary data.</text>
</comment>
<dbReference type="GO" id="GO:0005840">
    <property type="term" value="C:ribosome"/>
    <property type="evidence" value="ECO:0007669"/>
    <property type="project" value="UniProtKB-KW"/>
</dbReference>
<dbReference type="Gene3D" id="3.30.420.100">
    <property type="match status" value="1"/>
</dbReference>
<evidence type="ECO:0000256" key="1">
    <source>
        <dbReference type="ARBA" id="ARBA00007116"/>
    </source>
</evidence>
<gene>
    <name evidence="7" type="primary">rplR</name>
    <name evidence="9" type="ORF">A3C96_01175</name>
</gene>
<evidence type="ECO:0000256" key="7">
    <source>
        <dbReference type="HAMAP-Rule" id="MF_01337"/>
    </source>
</evidence>
<dbReference type="HAMAP" id="MF_01337_B">
    <property type="entry name" value="Ribosomal_uL18_B"/>
    <property type="match status" value="1"/>
</dbReference>
<evidence type="ECO:0000313" key="9">
    <source>
        <dbReference type="EMBL" id="OGL72497.1"/>
    </source>
</evidence>
<feature type="compositionally biased region" description="Basic residues" evidence="8">
    <location>
        <begin position="9"/>
        <end position="21"/>
    </location>
</feature>
<sequence>MKDINAKKREARLRRQRRVRATVRGTAAKPRLSAYRSLGHIYAQLIDDESGKTLAAASDLKLSKKETKVEGKTGKVAVAFAVGQKVAAEAVKKGVSTVVFDRNGFAYTGRVAALADGARAGGLKF</sequence>
<dbReference type="Proteomes" id="UP000177088">
    <property type="component" value="Unassembled WGS sequence"/>
</dbReference>
<dbReference type="FunFam" id="3.30.420.100:FF:000001">
    <property type="entry name" value="50S ribosomal protein L18"/>
    <property type="match status" value="1"/>
</dbReference>
<dbReference type="Pfam" id="PF00861">
    <property type="entry name" value="Ribosomal_L18p"/>
    <property type="match status" value="1"/>
</dbReference>
<dbReference type="AlphaFoldDB" id="A0A1F7U469"/>
<dbReference type="CDD" id="cd00432">
    <property type="entry name" value="Ribosomal_L18_L5e"/>
    <property type="match status" value="1"/>
</dbReference>
<dbReference type="PANTHER" id="PTHR12899">
    <property type="entry name" value="39S RIBOSOMAL PROTEIN L18, MITOCHONDRIAL"/>
    <property type="match status" value="1"/>
</dbReference>
<dbReference type="GO" id="GO:0005737">
    <property type="term" value="C:cytoplasm"/>
    <property type="evidence" value="ECO:0007669"/>
    <property type="project" value="UniProtKB-ARBA"/>
</dbReference>
<keyword evidence="2 7" id="KW-0699">rRNA-binding</keyword>
<keyword evidence="5 7" id="KW-0687">Ribonucleoprotein</keyword>
<evidence type="ECO:0000256" key="5">
    <source>
        <dbReference type="ARBA" id="ARBA00023274"/>
    </source>
</evidence>
<comment type="similarity">
    <text evidence="1 7">Belongs to the universal ribosomal protein uL18 family.</text>
</comment>
<keyword evidence="3 7" id="KW-0694">RNA-binding</keyword>
<reference evidence="9 10" key="1">
    <citation type="journal article" date="2016" name="Nat. Commun.">
        <title>Thousands of microbial genomes shed light on interconnected biogeochemical processes in an aquifer system.</title>
        <authorList>
            <person name="Anantharaman K."/>
            <person name="Brown C.T."/>
            <person name="Hug L.A."/>
            <person name="Sharon I."/>
            <person name="Castelle C.J."/>
            <person name="Probst A.J."/>
            <person name="Thomas B.C."/>
            <person name="Singh A."/>
            <person name="Wilkins M.J."/>
            <person name="Karaoz U."/>
            <person name="Brodie E.L."/>
            <person name="Williams K.H."/>
            <person name="Hubbard S.S."/>
            <person name="Banfield J.F."/>
        </authorList>
    </citation>
    <scope>NUCLEOTIDE SEQUENCE [LARGE SCALE GENOMIC DNA]</scope>
</reference>
<feature type="region of interest" description="Disordered" evidence="8">
    <location>
        <begin position="1"/>
        <end position="23"/>
    </location>
</feature>
<dbReference type="GO" id="GO:0006412">
    <property type="term" value="P:translation"/>
    <property type="evidence" value="ECO:0007669"/>
    <property type="project" value="UniProtKB-UniRule"/>
</dbReference>
<dbReference type="PANTHER" id="PTHR12899:SF3">
    <property type="entry name" value="LARGE RIBOSOMAL SUBUNIT PROTEIN UL18M"/>
    <property type="match status" value="1"/>
</dbReference>